<feature type="compositionally biased region" description="Basic and acidic residues" evidence="1">
    <location>
        <begin position="322"/>
        <end position="341"/>
    </location>
</feature>
<evidence type="ECO:0000313" key="3">
    <source>
        <dbReference type="Proteomes" id="UP000316726"/>
    </source>
</evidence>
<sequence>MNKLDFDSWTINKTSESLKSLKGYGIPQTLSRAEDEWCERVAASIIEVRLKKKEESEEVAVQRKAKVEEEEVEEEEEEPETVPTAHRVDCDLEILGEDLTDPTEGSFSSGKHKILRVGYYNPVSARNWRSTTRIKKPHTAHVQKYRPSRRHRPVPSIRLDAPIDECAPVTSRGFRESKLPPIYKEIKSVMQPALPTIDGTSTMFKSIDKQIDKAKEIWRQEEQLRRLIAGESPLPEPEPEPEPEVVVKKGIGFRKGKSREVRSPDKDPRKIKSREVRSPDKDPRKVKSREVRSPDKDPRKVKSREVRSPDKDPRKVKSRGPSPDKDPRKVKSREVSPDKGLKNGPKR</sequence>
<feature type="region of interest" description="Disordered" evidence="1">
    <location>
        <begin position="63"/>
        <end position="83"/>
    </location>
</feature>
<dbReference type="AlphaFoldDB" id="A0A5B8MR71"/>
<reference evidence="2 3" key="1">
    <citation type="submission" date="2018-07" db="EMBL/GenBank/DDBJ databases">
        <title>The complete nuclear genome of the prasinophyte Chloropicon primus (CCMP1205).</title>
        <authorList>
            <person name="Pombert J.-F."/>
            <person name="Otis C."/>
            <person name="Turmel M."/>
            <person name="Lemieux C."/>
        </authorList>
    </citation>
    <scope>NUCLEOTIDE SEQUENCE [LARGE SCALE GENOMIC DNA]</scope>
    <source>
        <strain evidence="2 3">CCMP1205</strain>
    </source>
</reference>
<accession>A0A5B8MR71</accession>
<gene>
    <name evidence="2" type="ORF">A3770_06p44080</name>
</gene>
<feature type="compositionally biased region" description="Acidic residues" evidence="1">
    <location>
        <begin position="68"/>
        <end position="80"/>
    </location>
</feature>
<evidence type="ECO:0000313" key="2">
    <source>
        <dbReference type="EMBL" id="QDZ21890.1"/>
    </source>
</evidence>
<protein>
    <submittedName>
        <fullName evidence="2">Uncharacterized protein</fullName>
    </submittedName>
</protein>
<organism evidence="2 3">
    <name type="scientific">Chloropicon primus</name>
    <dbReference type="NCBI Taxonomy" id="1764295"/>
    <lineage>
        <taxon>Eukaryota</taxon>
        <taxon>Viridiplantae</taxon>
        <taxon>Chlorophyta</taxon>
        <taxon>Chloropicophyceae</taxon>
        <taxon>Chloropicales</taxon>
        <taxon>Chloropicaceae</taxon>
        <taxon>Chloropicon</taxon>
    </lineage>
</organism>
<evidence type="ECO:0000256" key="1">
    <source>
        <dbReference type="SAM" id="MobiDB-lite"/>
    </source>
</evidence>
<keyword evidence="3" id="KW-1185">Reference proteome</keyword>
<dbReference type="EMBL" id="CP031039">
    <property type="protein sequence ID" value="QDZ21890.1"/>
    <property type="molecule type" value="Genomic_DNA"/>
</dbReference>
<proteinExistence type="predicted"/>
<feature type="compositionally biased region" description="Basic and acidic residues" evidence="1">
    <location>
        <begin position="258"/>
        <end position="315"/>
    </location>
</feature>
<feature type="region of interest" description="Disordered" evidence="1">
    <location>
        <begin position="230"/>
        <end position="347"/>
    </location>
</feature>
<name>A0A5B8MR71_9CHLO</name>
<dbReference type="Proteomes" id="UP000316726">
    <property type="component" value="Chromosome 6"/>
</dbReference>